<evidence type="ECO:0000256" key="1">
    <source>
        <dbReference type="SAM" id="Phobius"/>
    </source>
</evidence>
<evidence type="ECO:0000259" key="2">
    <source>
        <dbReference type="Pfam" id="PF22746"/>
    </source>
</evidence>
<dbReference type="Pfam" id="PF22746">
    <property type="entry name" value="SHOCT-like_DUF2089-C"/>
    <property type="match status" value="1"/>
</dbReference>
<dbReference type="InterPro" id="IPR053959">
    <property type="entry name" value="YvlB/LiaX_N"/>
</dbReference>
<keyword evidence="1" id="KW-0812">Transmembrane</keyword>
<proteinExistence type="predicted"/>
<keyword evidence="1" id="KW-1133">Transmembrane helix</keyword>
<keyword evidence="1" id="KW-0472">Membrane</keyword>
<organism evidence="3">
    <name type="scientific">uncultured Chloroflexi bacterium Rifle_16ft_4_minimus_640</name>
    <dbReference type="NCBI Taxonomy" id="1665080"/>
    <lineage>
        <taxon>Bacteria</taxon>
        <taxon>Bacillati</taxon>
        <taxon>Chloroflexota</taxon>
        <taxon>environmental samples</taxon>
    </lineage>
</organism>
<reference evidence="3" key="1">
    <citation type="journal article" date="2015" name="ISME J.">
        <title>Aquifer environment selects for microbial species cohorts in sediment and groundwater.</title>
        <authorList>
            <person name="Hug L.A."/>
            <person name="Thomas B.C."/>
            <person name="Brown C.T."/>
            <person name="Frischkorn K.R."/>
            <person name="Williams K.H."/>
            <person name="Tringe S.G."/>
            <person name="Banfield J.F."/>
        </authorList>
    </citation>
    <scope>NUCLEOTIDE SEQUENCE</scope>
</reference>
<feature type="domain" description="YvlB/LiaX N-terminal" evidence="2">
    <location>
        <begin position="5"/>
        <end position="32"/>
    </location>
</feature>
<accession>A0A0H4T9I7</accession>
<feature type="transmembrane region" description="Helical" evidence="1">
    <location>
        <begin position="79"/>
        <end position="101"/>
    </location>
</feature>
<name>A0A0H4T9I7_9CHLR</name>
<evidence type="ECO:0000313" key="3">
    <source>
        <dbReference type="EMBL" id="AKQ04588.1"/>
    </source>
</evidence>
<feature type="transmembrane region" description="Helical" evidence="1">
    <location>
        <begin position="107"/>
        <end position="127"/>
    </location>
</feature>
<dbReference type="AlphaFoldDB" id="A0A0H4T9I7"/>
<dbReference type="EMBL" id="KT007045">
    <property type="protein sequence ID" value="AKQ04588.1"/>
    <property type="molecule type" value="Genomic_DNA"/>
</dbReference>
<sequence>MDINRLDILQKIESGEVTPEEGLRLLNEVDGNSPPVSEPMPAYGNPVPAVEVLQPPASHQTFTSQSDLPNFSKFRTFSWILFGAFLVLTLISANWMVQGWLANNFGWGFWLSWIPFAIGILGMATSLNSRWLHVRVTDEENGRQRNIRISMPLPLGIASWVLKANSGWLPQEVREKHIAEVLGEINRSISRDEPFFVQVDENDQHVEIYIG</sequence>
<protein>
    <submittedName>
        <fullName evidence="3">Nonfunctional Uncharacterized protein</fullName>
    </submittedName>
</protein>